<gene>
    <name evidence="2" type="ORF">PCANC_28952</name>
</gene>
<reference evidence="2 3" key="1">
    <citation type="submission" date="2017-11" db="EMBL/GenBank/DDBJ databases">
        <title>De novo assembly and phasing of dikaryotic genomes from two isolates of Puccinia coronata f. sp. avenae, the causal agent of oat crown rust.</title>
        <authorList>
            <person name="Miller M.E."/>
            <person name="Zhang Y."/>
            <person name="Omidvar V."/>
            <person name="Sperschneider J."/>
            <person name="Schwessinger B."/>
            <person name="Raley C."/>
            <person name="Palmer J.M."/>
            <person name="Garnica D."/>
            <person name="Upadhyaya N."/>
            <person name="Rathjen J."/>
            <person name="Taylor J.M."/>
            <person name="Park R.F."/>
            <person name="Dodds P.N."/>
            <person name="Hirsch C.D."/>
            <person name="Kianian S.F."/>
            <person name="Figueroa M."/>
        </authorList>
    </citation>
    <scope>NUCLEOTIDE SEQUENCE [LARGE SCALE GENOMIC DNA]</scope>
    <source>
        <strain evidence="2">12NC29</strain>
    </source>
</reference>
<evidence type="ECO:0000313" key="3">
    <source>
        <dbReference type="Proteomes" id="UP000235388"/>
    </source>
</evidence>
<organism evidence="2 3">
    <name type="scientific">Puccinia coronata f. sp. avenae</name>
    <dbReference type="NCBI Taxonomy" id="200324"/>
    <lineage>
        <taxon>Eukaryota</taxon>
        <taxon>Fungi</taxon>
        <taxon>Dikarya</taxon>
        <taxon>Basidiomycota</taxon>
        <taxon>Pucciniomycotina</taxon>
        <taxon>Pucciniomycetes</taxon>
        <taxon>Pucciniales</taxon>
        <taxon>Pucciniaceae</taxon>
        <taxon>Puccinia</taxon>
    </lineage>
</organism>
<keyword evidence="3" id="KW-1185">Reference proteome</keyword>
<evidence type="ECO:0000256" key="1">
    <source>
        <dbReference type="SAM" id="MobiDB-lite"/>
    </source>
</evidence>
<proteinExistence type="predicted"/>
<dbReference type="AlphaFoldDB" id="A0A2N5RVZ0"/>
<protein>
    <submittedName>
        <fullName evidence="2">Uncharacterized protein</fullName>
    </submittedName>
</protein>
<feature type="non-terminal residue" evidence="2">
    <location>
        <position position="1"/>
    </location>
</feature>
<name>A0A2N5RVZ0_9BASI</name>
<evidence type="ECO:0000313" key="2">
    <source>
        <dbReference type="EMBL" id="PLW05165.1"/>
    </source>
</evidence>
<feature type="region of interest" description="Disordered" evidence="1">
    <location>
        <begin position="62"/>
        <end position="103"/>
    </location>
</feature>
<accession>A0A2N5RVZ0</accession>
<comment type="caution">
    <text evidence="2">The sequence shown here is derived from an EMBL/GenBank/DDBJ whole genome shotgun (WGS) entry which is preliminary data.</text>
</comment>
<dbReference type="EMBL" id="PGCJ01001484">
    <property type="protein sequence ID" value="PLW05165.1"/>
    <property type="molecule type" value="Genomic_DNA"/>
</dbReference>
<sequence>SMECLQQSGGSLRSAACMAMSGSNRYRLTQQPATSARYCHQLGVDRQHHTRRRQRLRNIPFCAPTHHPKYLPPTGGATPRFSPQGVGASRECSGPNPLTLGDP</sequence>
<dbReference type="Proteomes" id="UP000235388">
    <property type="component" value="Unassembled WGS sequence"/>
</dbReference>